<protein>
    <submittedName>
        <fullName evidence="2">Uncharacterized protein</fullName>
    </submittedName>
</protein>
<keyword evidence="1" id="KW-0812">Transmembrane</keyword>
<organism evidence="2 3">
    <name type="scientific">Alteromonas sediminis</name>
    <dbReference type="NCBI Taxonomy" id="2259342"/>
    <lineage>
        <taxon>Bacteria</taxon>
        <taxon>Pseudomonadati</taxon>
        <taxon>Pseudomonadota</taxon>
        <taxon>Gammaproteobacteria</taxon>
        <taxon>Alteromonadales</taxon>
        <taxon>Alteromonadaceae</taxon>
        <taxon>Alteromonas/Salinimonas group</taxon>
        <taxon>Alteromonas</taxon>
    </lineage>
</organism>
<feature type="transmembrane region" description="Helical" evidence="1">
    <location>
        <begin position="15"/>
        <end position="35"/>
    </location>
</feature>
<dbReference type="EMBL" id="RPOK01000002">
    <property type="protein sequence ID" value="RPJ67499.1"/>
    <property type="molecule type" value="Genomic_DNA"/>
</dbReference>
<keyword evidence="1" id="KW-1133">Transmembrane helix</keyword>
<dbReference type="RefSeq" id="WP_124027399.1">
    <property type="nucleotide sequence ID" value="NZ_JBHRSN010000015.1"/>
</dbReference>
<dbReference type="AlphaFoldDB" id="A0A3N5Y8N6"/>
<evidence type="ECO:0000313" key="2">
    <source>
        <dbReference type="EMBL" id="RPJ67499.1"/>
    </source>
</evidence>
<accession>A0A3N5Y8N6</accession>
<keyword evidence="1" id="KW-0472">Membrane</keyword>
<proteinExistence type="predicted"/>
<evidence type="ECO:0000313" key="3">
    <source>
        <dbReference type="Proteomes" id="UP000275281"/>
    </source>
</evidence>
<evidence type="ECO:0000256" key="1">
    <source>
        <dbReference type="SAM" id="Phobius"/>
    </source>
</evidence>
<feature type="transmembrane region" description="Helical" evidence="1">
    <location>
        <begin position="89"/>
        <end position="110"/>
    </location>
</feature>
<reference evidence="2 3" key="1">
    <citation type="submission" date="2018-11" db="EMBL/GenBank/DDBJ databases">
        <authorList>
            <person name="Ye M.-Q."/>
            <person name="Du Z.-J."/>
        </authorList>
    </citation>
    <scope>NUCLEOTIDE SEQUENCE [LARGE SCALE GENOMIC DNA]</scope>
    <source>
        <strain evidence="2 3">U0105</strain>
    </source>
</reference>
<name>A0A3N5Y8N6_9ALTE</name>
<sequence length="119" mass="13669">MLRLLNRIAVILSPLRYFILLVSLFSLGAVVSIIFNQSVDTDVYLPALITLFGWSCCLFGIVSWFTELPEHHSWQHGFFTRQRLRIKRSLAWLLGLLFTLCSTGLLYLTYSSVRLSLIS</sequence>
<dbReference type="Proteomes" id="UP000275281">
    <property type="component" value="Unassembled WGS sequence"/>
</dbReference>
<feature type="transmembrane region" description="Helical" evidence="1">
    <location>
        <begin position="47"/>
        <end position="68"/>
    </location>
</feature>
<comment type="caution">
    <text evidence="2">The sequence shown here is derived from an EMBL/GenBank/DDBJ whole genome shotgun (WGS) entry which is preliminary data.</text>
</comment>
<keyword evidence="3" id="KW-1185">Reference proteome</keyword>
<gene>
    <name evidence="2" type="ORF">DRW07_08270</name>
</gene>